<dbReference type="Pfam" id="PF13692">
    <property type="entry name" value="Glyco_trans_1_4"/>
    <property type="match status" value="1"/>
</dbReference>
<keyword evidence="5" id="KW-1185">Reference proteome</keyword>
<dbReference type="Pfam" id="PF13579">
    <property type="entry name" value="Glyco_trans_4_4"/>
    <property type="match status" value="1"/>
</dbReference>
<evidence type="ECO:0000256" key="2">
    <source>
        <dbReference type="ARBA" id="ARBA00022679"/>
    </source>
</evidence>
<dbReference type="PANTHER" id="PTHR12526">
    <property type="entry name" value="GLYCOSYLTRANSFERASE"/>
    <property type="match status" value="1"/>
</dbReference>
<protein>
    <submittedName>
        <fullName evidence="4">Glycosyltransferase family 4 protein</fullName>
    </submittedName>
</protein>
<organism evidence="4 5">
    <name type="scientific">Pseudoclavibacter albus</name>
    <dbReference type="NCBI Taxonomy" id="272241"/>
    <lineage>
        <taxon>Bacteria</taxon>
        <taxon>Bacillati</taxon>
        <taxon>Actinomycetota</taxon>
        <taxon>Actinomycetes</taxon>
        <taxon>Micrococcales</taxon>
        <taxon>Microbacteriaceae</taxon>
        <taxon>Pseudoclavibacter</taxon>
    </lineage>
</organism>
<sequence>MRARNLTLVASASLRQLTASPAGFLLLVTRRFTSARTLFTRVLSHKPAPAAQALAAFLADDPEQARTLLREHPPLSHDRMAGELAIALDEPRLAPGPIAASNELRARKLWNEGAVSDALDELSPRHPYARTLRGERDILLPGRRLVPPPSKPHTAKPGRVVHFLTNSRPHTSSGYARRSHAILRAQQDAGLEPLAVTRLGYPVMVGSLTAPGRDVVDDIEYRRLIPWRLEASMPARLARQARALANIANEHGASVLHTTTHHQNALSVEAAAASLGIPWVYEVRGMLEKTWAAAKRTPEARAAAASSERYRLASAREIELACRADHVVTLSATMRAELVTRGVPEERITVIPNSVDASLLREPGVCPPSARTRLGLPRKGLWVGAVSSLVDYEGFDVLLEAVAQLRASGHDVRALIGGHGAAAVPLERRAAELGLTDAGAAHFPGKLTHADAIQYLHALDVVTVPRLDLPVTRSVTPLKPVEAMALGRSVVLSDIPALAELAHDEHGAQLATLAAPGNPASLAKAIIRAAQPNDARCTAAYAFAAERTWQRAGERYAELYARLA</sequence>
<evidence type="ECO:0000313" key="5">
    <source>
        <dbReference type="Proteomes" id="UP001525379"/>
    </source>
</evidence>
<dbReference type="InterPro" id="IPR028098">
    <property type="entry name" value="Glyco_trans_4-like_N"/>
</dbReference>
<keyword evidence="1" id="KW-0328">Glycosyltransferase</keyword>
<dbReference type="Gene3D" id="3.40.50.2000">
    <property type="entry name" value="Glycogen Phosphorylase B"/>
    <property type="match status" value="2"/>
</dbReference>
<evidence type="ECO:0000259" key="3">
    <source>
        <dbReference type="Pfam" id="PF13579"/>
    </source>
</evidence>
<evidence type="ECO:0000256" key="1">
    <source>
        <dbReference type="ARBA" id="ARBA00022676"/>
    </source>
</evidence>
<accession>A0ABT2HX53</accession>
<proteinExistence type="predicted"/>
<dbReference type="EMBL" id="JALXSQ010000019">
    <property type="protein sequence ID" value="MCT2042897.1"/>
    <property type="molecule type" value="Genomic_DNA"/>
</dbReference>
<name>A0ABT2HX53_9MICO</name>
<evidence type="ECO:0000313" key="4">
    <source>
        <dbReference type="EMBL" id="MCT2042897.1"/>
    </source>
</evidence>
<gene>
    <name evidence="4" type="ORF">M3D15_06085</name>
</gene>
<reference evidence="4 5" key="1">
    <citation type="submission" date="2022-04" db="EMBL/GenBank/DDBJ databases">
        <title>Human microbiome associated bacterial genomes.</title>
        <authorList>
            <person name="Sandstrom S."/>
            <person name="Salamzade R."/>
            <person name="Kalan L.R."/>
        </authorList>
    </citation>
    <scope>NUCLEOTIDE SEQUENCE [LARGE SCALE GENOMIC DNA]</scope>
    <source>
        <strain evidence="5">p3-SID1799</strain>
    </source>
</reference>
<comment type="caution">
    <text evidence="4">The sequence shown here is derived from an EMBL/GenBank/DDBJ whole genome shotgun (WGS) entry which is preliminary data.</text>
</comment>
<feature type="domain" description="Glycosyltransferase subfamily 4-like N-terminal" evidence="3">
    <location>
        <begin position="173"/>
        <end position="353"/>
    </location>
</feature>
<dbReference type="RefSeq" id="WP_260104230.1">
    <property type="nucleotide sequence ID" value="NZ_JALXSQ010000019.1"/>
</dbReference>
<keyword evidence="2" id="KW-0808">Transferase</keyword>
<dbReference type="PANTHER" id="PTHR12526:SF510">
    <property type="entry name" value="D-INOSITOL 3-PHOSPHATE GLYCOSYLTRANSFERASE"/>
    <property type="match status" value="1"/>
</dbReference>
<dbReference type="SUPFAM" id="SSF53756">
    <property type="entry name" value="UDP-Glycosyltransferase/glycogen phosphorylase"/>
    <property type="match status" value="1"/>
</dbReference>
<dbReference type="Proteomes" id="UP001525379">
    <property type="component" value="Unassembled WGS sequence"/>
</dbReference>
<dbReference type="CDD" id="cd03801">
    <property type="entry name" value="GT4_PimA-like"/>
    <property type="match status" value="1"/>
</dbReference>